<evidence type="ECO:0000313" key="4">
    <source>
        <dbReference type="Proteomes" id="UP000037507"/>
    </source>
</evidence>
<dbReference type="Proteomes" id="UP000037507">
    <property type="component" value="Unassembled WGS sequence"/>
</dbReference>
<dbReference type="EMBL" id="LFYT02000005">
    <property type="protein sequence ID" value="PVE43625.1"/>
    <property type="molecule type" value="Genomic_DNA"/>
</dbReference>
<dbReference type="AlphaFoldDB" id="A0A2T7UFZ5"/>
<feature type="compositionally biased region" description="Low complexity" evidence="2">
    <location>
        <begin position="1"/>
        <end position="18"/>
    </location>
</feature>
<keyword evidence="1" id="KW-0175">Coiled coil</keyword>
<dbReference type="PANTHER" id="PTHR38664:SF1">
    <property type="entry name" value="SLR0058 PROTEIN"/>
    <property type="match status" value="1"/>
</dbReference>
<name>A0A2T7UFZ5_9BURK</name>
<proteinExistence type="predicted"/>
<evidence type="ECO:0000313" key="3">
    <source>
        <dbReference type="EMBL" id="PVE43625.1"/>
    </source>
</evidence>
<sequence>MAKTTSKATKTSAEQSSSMPDFSVQSAHNIWLAGLGAMAKAQEQGSKAMEALINDGLALQRKSQAEAQQRLQEATERLTHMASDLGQQAAVRVDKLEHLFEDRVAKALHRLGMPTLLDMQMLTARIEQLEAQLNAAQAVASPSARTAQTSASTPKPTGAKTTKSASKPAAKSASKSASKSANKAATKTLINKSPK</sequence>
<feature type="region of interest" description="Disordered" evidence="2">
    <location>
        <begin position="1"/>
        <end position="21"/>
    </location>
</feature>
<dbReference type="STRING" id="1293045.H663_00375"/>
<feature type="compositionally biased region" description="Low complexity" evidence="2">
    <location>
        <begin position="151"/>
        <end position="188"/>
    </location>
</feature>
<dbReference type="PANTHER" id="PTHR38664">
    <property type="entry name" value="SLR0058 PROTEIN"/>
    <property type="match status" value="1"/>
</dbReference>
<dbReference type="RefSeq" id="WP_083450991.1">
    <property type="nucleotide sequence ID" value="NZ_LFYT02000005.1"/>
</dbReference>
<dbReference type="Pfam" id="PF05597">
    <property type="entry name" value="Phasin"/>
    <property type="match status" value="1"/>
</dbReference>
<accession>A0A2T7UFZ5</accession>
<comment type="caution">
    <text evidence="3">The sequence shown here is derived from an EMBL/GenBank/DDBJ whole genome shotgun (WGS) entry which is preliminary data.</text>
</comment>
<dbReference type="OrthoDB" id="5801582at2"/>
<reference evidence="3" key="1">
    <citation type="submission" date="2017-04" db="EMBL/GenBank/DDBJ databases">
        <title>Unexpected and diverse lifestyles within the genus Limnohabitans.</title>
        <authorList>
            <person name="Kasalicky V."/>
            <person name="Mehrshad M."/>
            <person name="Andrei S.-A."/>
            <person name="Salcher M."/>
            <person name="Kratochvilova H."/>
            <person name="Simek K."/>
            <person name="Ghai R."/>
        </authorList>
    </citation>
    <scope>NUCLEOTIDE SEQUENCE [LARGE SCALE GENOMIC DNA]</scope>
    <source>
        <strain evidence="3">II-D5</strain>
    </source>
</reference>
<feature type="region of interest" description="Disordered" evidence="2">
    <location>
        <begin position="140"/>
        <end position="195"/>
    </location>
</feature>
<feature type="coiled-coil region" evidence="1">
    <location>
        <begin position="57"/>
        <end position="84"/>
    </location>
</feature>
<evidence type="ECO:0008006" key="5">
    <source>
        <dbReference type="Google" id="ProtNLM"/>
    </source>
</evidence>
<keyword evidence="4" id="KW-1185">Reference proteome</keyword>
<evidence type="ECO:0000256" key="2">
    <source>
        <dbReference type="SAM" id="MobiDB-lite"/>
    </source>
</evidence>
<organism evidence="3 4">
    <name type="scientific">Limnohabitans planktonicus II-D5</name>
    <dbReference type="NCBI Taxonomy" id="1293045"/>
    <lineage>
        <taxon>Bacteria</taxon>
        <taxon>Pseudomonadati</taxon>
        <taxon>Pseudomonadota</taxon>
        <taxon>Betaproteobacteria</taxon>
        <taxon>Burkholderiales</taxon>
        <taxon>Comamonadaceae</taxon>
        <taxon>Limnohabitans</taxon>
    </lineage>
</organism>
<evidence type="ECO:0000256" key="1">
    <source>
        <dbReference type="SAM" id="Coils"/>
    </source>
</evidence>
<dbReference type="InterPro" id="IPR008769">
    <property type="entry name" value="PhaF_PhaI"/>
</dbReference>
<gene>
    <name evidence="3" type="ORF">H663_006430</name>
</gene>
<protein>
    <recommendedName>
        <fullName evidence="5">Poly granule associated protein</fullName>
    </recommendedName>
</protein>